<dbReference type="GeneID" id="19210924"/>
<dbReference type="KEGG" id="cput:CONPUDRAFT_85311"/>
<dbReference type="Gene3D" id="3.80.10.10">
    <property type="entry name" value="Ribonuclease Inhibitor"/>
    <property type="match status" value="1"/>
</dbReference>
<dbReference type="OMA" id="LMRCNEF"/>
<comment type="caution">
    <text evidence="2">The sequence shown here is derived from an EMBL/GenBank/DDBJ whole genome shotgun (WGS) entry which is preliminary data.</text>
</comment>
<evidence type="ECO:0008006" key="4">
    <source>
        <dbReference type="Google" id="ProtNLM"/>
    </source>
</evidence>
<keyword evidence="3" id="KW-1185">Reference proteome</keyword>
<gene>
    <name evidence="2" type="ORF">CONPUDRAFT_85311</name>
</gene>
<dbReference type="OrthoDB" id="3237066at2759"/>
<dbReference type="Proteomes" id="UP000053558">
    <property type="component" value="Unassembled WGS sequence"/>
</dbReference>
<accession>A0A5M3M996</accession>
<dbReference type="AlphaFoldDB" id="A0A5M3M996"/>
<feature type="region of interest" description="Disordered" evidence="1">
    <location>
        <begin position="548"/>
        <end position="572"/>
    </location>
</feature>
<evidence type="ECO:0000313" key="2">
    <source>
        <dbReference type="EMBL" id="EIW75506.1"/>
    </source>
</evidence>
<dbReference type="EMBL" id="JH711588">
    <property type="protein sequence ID" value="EIW75506.1"/>
    <property type="molecule type" value="Genomic_DNA"/>
</dbReference>
<name>A0A5M3M996_CONPW</name>
<protein>
    <recommendedName>
        <fullName evidence="4">F-box domain-containing protein</fullName>
    </recommendedName>
</protein>
<proteinExistence type="predicted"/>
<sequence length="626" mass="69583">MQSTYGRPRVSLFDQLPAELVSYILDLSTHAPSYEQDPSQGVFSMESTIKPFELASCLGSRLRRIAVGTSSLWTSILITHADLYCQDEDGEWMLNPDRLLHQLVRSKEQPIDVVIYARDEDECDLSIHNDTNYRPTFGPKAMRAALKILLSQVRRWRSLAIYTDMWAPMHEALSCLDDVPLSINNGVVAPFLESITLHRHNPYVATSGSGTFVPHHLRDVSPHPFNALLGNATGDARRFPRLRHLNLYGVHLNWDALPDLLPTAMPMSTSSRQGLQTLELAYHAEDVRPSTDAFFRMLGAAPRLRKFVLRVSGPHEPATAFAPAVWSSRPHVSLPLLEDLDISYLDAWETAHILSRMHAPNLRALSIEDGTPGDSIEDEDASGLLGYIGDGLLVDNRDANRTLVWTSDACAGAPFPKLEKISLRKVLARAPSLTRCLYGTRDLKELEMEAPTLEFLGALFPDEQGAVPCPKLETLSARNLRDFQTECARECLARVLEARRHCKAAGVEATLTTCAEEELLRRAALGDDEEEEDEDSFMDEDYDAMDFDYSESDGAETGTETDEESGGTDHHYHHLSFDTKTFSQETEADAFKLGGTFNDPVFDAQYAAVWAGLQAQVHGGVQVAAQ</sequence>
<dbReference type="InterPro" id="IPR032675">
    <property type="entry name" value="LRR_dom_sf"/>
</dbReference>
<feature type="compositionally biased region" description="Acidic residues" evidence="1">
    <location>
        <begin position="548"/>
        <end position="566"/>
    </location>
</feature>
<evidence type="ECO:0000256" key="1">
    <source>
        <dbReference type="SAM" id="MobiDB-lite"/>
    </source>
</evidence>
<reference evidence="3" key="1">
    <citation type="journal article" date="2012" name="Science">
        <title>The Paleozoic origin of enzymatic lignin decomposition reconstructed from 31 fungal genomes.</title>
        <authorList>
            <person name="Floudas D."/>
            <person name="Binder M."/>
            <person name="Riley R."/>
            <person name="Barry K."/>
            <person name="Blanchette R.A."/>
            <person name="Henrissat B."/>
            <person name="Martinez A.T."/>
            <person name="Otillar R."/>
            <person name="Spatafora J.W."/>
            <person name="Yadav J.S."/>
            <person name="Aerts A."/>
            <person name="Benoit I."/>
            <person name="Boyd A."/>
            <person name="Carlson A."/>
            <person name="Copeland A."/>
            <person name="Coutinho P.M."/>
            <person name="de Vries R.P."/>
            <person name="Ferreira P."/>
            <person name="Findley K."/>
            <person name="Foster B."/>
            <person name="Gaskell J."/>
            <person name="Glotzer D."/>
            <person name="Gorecki P."/>
            <person name="Heitman J."/>
            <person name="Hesse C."/>
            <person name="Hori C."/>
            <person name="Igarashi K."/>
            <person name="Jurgens J.A."/>
            <person name="Kallen N."/>
            <person name="Kersten P."/>
            <person name="Kohler A."/>
            <person name="Kuees U."/>
            <person name="Kumar T.K.A."/>
            <person name="Kuo A."/>
            <person name="LaButti K."/>
            <person name="Larrondo L.F."/>
            <person name="Lindquist E."/>
            <person name="Ling A."/>
            <person name="Lombard V."/>
            <person name="Lucas S."/>
            <person name="Lundell T."/>
            <person name="Martin R."/>
            <person name="McLaughlin D.J."/>
            <person name="Morgenstern I."/>
            <person name="Morin E."/>
            <person name="Murat C."/>
            <person name="Nagy L.G."/>
            <person name="Nolan M."/>
            <person name="Ohm R.A."/>
            <person name="Patyshakuliyeva A."/>
            <person name="Rokas A."/>
            <person name="Ruiz-Duenas F.J."/>
            <person name="Sabat G."/>
            <person name="Salamov A."/>
            <person name="Samejima M."/>
            <person name="Schmutz J."/>
            <person name="Slot J.C."/>
            <person name="St John F."/>
            <person name="Stenlid J."/>
            <person name="Sun H."/>
            <person name="Sun S."/>
            <person name="Syed K."/>
            <person name="Tsang A."/>
            <person name="Wiebenga A."/>
            <person name="Young D."/>
            <person name="Pisabarro A."/>
            <person name="Eastwood D.C."/>
            <person name="Martin F."/>
            <person name="Cullen D."/>
            <person name="Grigoriev I.V."/>
            <person name="Hibbett D.S."/>
        </authorList>
    </citation>
    <scope>NUCLEOTIDE SEQUENCE [LARGE SCALE GENOMIC DNA]</scope>
    <source>
        <strain evidence="3">RWD-64-598 SS2</strain>
    </source>
</reference>
<evidence type="ECO:0000313" key="3">
    <source>
        <dbReference type="Proteomes" id="UP000053558"/>
    </source>
</evidence>
<organism evidence="2 3">
    <name type="scientific">Coniophora puteana (strain RWD-64-598)</name>
    <name type="common">Brown rot fungus</name>
    <dbReference type="NCBI Taxonomy" id="741705"/>
    <lineage>
        <taxon>Eukaryota</taxon>
        <taxon>Fungi</taxon>
        <taxon>Dikarya</taxon>
        <taxon>Basidiomycota</taxon>
        <taxon>Agaricomycotina</taxon>
        <taxon>Agaricomycetes</taxon>
        <taxon>Agaricomycetidae</taxon>
        <taxon>Boletales</taxon>
        <taxon>Coniophorineae</taxon>
        <taxon>Coniophoraceae</taxon>
        <taxon>Coniophora</taxon>
    </lineage>
</organism>
<dbReference type="RefSeq" id="XP_007774224.1">
    <property type="nucleotide sequence ID" value="XM_007776034.1"/>
</dbReference>